<evidence type="ECO:0000259" key="3">
    <source>
        <dbReference type="Pfam" id="PF19190"/>
    </source>
</evidence>
<dbReference type="AlphaFoldDB" id="A0A1Y3QRS1"/>
<sequence length="885" mass="94611">MKRIMNKWLWSLLCVTLLGAAACSDDDTEGDSGNPIPPALSTENLPDAGLKFLYSALTPHTFTMSVDAPWEITKTAGWFVVTPNKGEAGQNIQVTVTPTLNQGEARDGEFTIRANSGNNLHPCLTQKSIPLSQDAYLAAGIVITGLDERLLAFEAEDTDPVVFTVEASYDWTLTVENETWLTVAPKSGKAGSAAEVTITPKANTTDERRESKITITAGDAEFGENTAEEIIELVQAPYMPKDTHTEGYVFFSDDFQWIPDNWVSPYTKYGWPSVSIDGTNGNEFALSTDGMKEAVAAKGYTYTPSVYARYEGHVKLGKTANMGAITIPALTGIDAGKAATLLVQFDAAAYSSAGGTVDNGDDHMDVTIKGPGTIGDLVETTALVEVKNVWEWTRYSLIVYGATNETRITFGSEREVKCRLYLDNITVTRAKDENPEAPAPEALVTPLDKEIVNTSDPSLFDANSMVVAEGGTLTCSVRVNKAWTAETDCDWLTITTVRCGDADPSTVTGANNGASLSNGVATVKATGLPYVTTKVEVGRNSGGESRTGHIIIKSEGAEIEKVAVTQASGAQITIEGLTDNTLELSDNPAESGAEVKFTVNAPYPWTIAPSGAAAWYEVSPGQGAANTDVEVTVKALEQNLSFRRFGEFTITAAEGDATLTEKIALSQQPVSPGTVKWDLASPVQWSFSEEDMGNYAQDFKGGPDSPYNTVLAQSGPGYLSYTHTAPSDPDKKCERIVGSTGHPYITGGWPGDYWTFAVPVTNLDAGTKVRFTAITRTSATGHKFWRMEYNDGGTWKPAAALQTTTETGEEVSYTHAMKADGKTNITVDVTVTYANAISGGNIEFRFVCAANWQASGKGALTKPNGGTMRWAGAGTADSPRIQIVP</sequence>
<dbReference type="InterPro" id="IPR024361">
    <property type="entry name" value="BACON"/>
</dbReference>
<evidence type="ECO:0000256" key="1">
    <source>
        <dbReference type="SAM" id="SignalP"/>
    </source>
</evidence>
<dbReference type="eggNOG" id="COG1409">
    <property type="taxonomic scope" value="Bacteria"/>
</dbReference>
<evidence type="ECO:0000313" key="4">
    <source>
        <dbReference type="EMBL" id="OUN02333.1"/>
    </source>
</evidence>
<feature type="domain" description="BACON" evidence="2">
    <location>
        <begin position="482"/>
        <end position="567"/>
    </location>
</feature>
<dbReference type="Proteomes" id="UP000195772">
    <property type="component" value="Unassembled WGS sequence"/>
</dbReference>
<gene>
    <name evidence="4" type="ORF">B5G41_11690</name>
</gene>
<comment type="caution">
    <text evidence="4">The sequence shown here is derived from an EMBL/GenBank/DDBJ whole genome shotgun (WGS) entry which is preliminary data.</text>
</comment>
<dbReference type="Pfam" id="PF19190">
    <property type="entry name" value="BACON_2"/>
    <property type="match status" value="1"/>
</dbReference>
<name>A0A1Y3QRS1_9BACT</name>
<dbReference type="Gene3D" id="2.60.40.10">
    <property type="entry name" value="Immunoglobulins"/>
    <property type="match status" value="4"/>
</dbReference>
<proteinExistence type="predicted"/>
<reference evidence="5" key="1">
    <citation type="submission" date="2017-04" db="EMBL/GenBank/DDBJ databases">
        <title>Function of individual gut microbiota members based on whole genome sequencing of pure cultures obtained from chicken caecum.</title>
        <authorList>
            <person name="Medvecky M."/>
            <person name="Cejkova D."/>
            <person name="Polansky O."/>
            <person name="Karasova D."/>
            <person name="Kubasova T."/>
            <person name="Cizek A."/>
            <person name="Rychlik I."/>
        </authorList>
    </citation>
    <scope>NUCLEOTIDE SEQUENCE [LARGE SCALE GENOMIC DNA]</scope>
    <source>
        <strain evidence="5">An90</strain>
    </source>
</reference>
<feature type="domain" description="BACON" evidence="3">
    <location>
        <begin position="69"/>
        <end position="106"/>
    </location>
</feature>
<dbReference type="OrthoDB" id="1002962at2"/>
<dbReference type="EMBL" id="NFHB01000008">
    <property type="protein sequence ID" value="OUN02333.1"/>
    <property type="molecule type" value="Genomic_DNA"/>
</dbReference>
<feature type="chain" id="PRO_5013186750" description="BACON domain-containing protein" evidence="1">
    <location>
        <begin position="25"/>
        <end position="885"/>
    </location>
</feature>
<keyword evidence="1" id="KW-0732">Signal</keyword>
<organism evidence="4 5">
    <name type="scientific">Alistipes onderdonkii</name>
    <dbReference type="NCBI Taxonomy" id="328813"/>
    <lineage>
        <taxon>Bacteria</taxon>
        <taxon>Pseudomonadati</taxon>
        <taxon>Bacteroidota</taxon>
        <taxon>Bacteroidia</taxon>
        <taxon>Bacteroidales</taxon>
        <taxon>Rikenellaceae</taxon>
        <taxon>Alistipes</taxon>
    </lineage>
</organism>
<dbReference type="PROSITE" id="PS51257">
    <property type="entry name" value="PROKAR_LIPOPROTEIN"/>
    <property type="match status" value="1"/>
</dbReference>
<dbReference type="Pfam" id="PF13004">
    <property type="entry name" value="BACON"/>
    <property type="match status" value="2"/>
</dbReference>
<dbReference type="RefSeq" id="WP_087403085.1">
    <property type="nucleotide sequence ID" value="NZ_NFHB01000008.1"/>
</dbReference>
<dbReference type="CDD" id="cd14948">
    <property type="entry name" value="BACON"/>
    <property type="match status" value="2"/>
</dbReference>
<protein>
    <recommendedName>
        <fullName evidence="2 3">BACON domain-containing protein</fullName>
    </recommendedName>
</protein>
<accession>A0A1Y3QRS1</accession>
<feature type="signal peptide" evidence="1">
    <location>
        <begin position="1"/>
        <end position="24"/>
    </location>
</feature>
<evidence type="ECO:0000259" key="2">
    <source>
        <dbReference type="Pfam" id="PF13004"/>
    </source>
</evidence>
<dbReference type="InterPro" id="IPR013783">
    <property type="entry name" value="Ig-like_fold"/>
</dbReference>
<feature type="domain" description="BACON" evidence="2">
    <location>
        <begin position="176"/>
        <end position="219"/>
    </location>
</feature>
<evidence type="ECO:0000313" key="5">
    <source>
        <dbReference type="Proteomes" id="UP000195772"/>
    </source>
</evidence>